<keyword evidence="5 6" id="KW-0472">Membrane</keyword>
<keyword evidence="4 6" id="KW-1133">Transmembrane helix</keyword>
<dbReference type="Proteomes" id="UP000540787">
    <property type="component" value="Unassembled WGS sequence"/>
</dbReference>
<proteinExistence type="inferred from homology"/>
<feature type="transmembrane region" description="Helical" evidence="6">
    <location>
        <begin position="74"/>
        <end position="99"/>
    </location>
</feature>
<evidence type="ECO:0000313" key="8">
    <source>
        <dbReference type="Proteomes" id="UP000540787"/>
    </source>
</evidence>
<feature type="transmembrane region" description="Helical" evidence="6">
    <location>
        <begin position="311"/>
        <end position="340"/>
    </location>
</feature>
<feature type="transmembrane region" description="Helical" evidence="6">
    <location>
        <begin position="218"/>
        <end position="237"/>
    </location>
</feature>
<feature type="transmembrane region" description="Helical" evidence="6">
    <location>
        <begin position="25"/>
        <end position="53"/>
    </location>
</feature>
<feature type="transmembrane region" description="Helical" evidence="6">
    <location>
        <begin position="159"/>
        <end position="182"/>
    </location>
</feature>
<evidence type="ECO:0000256" key="4">
    <source>
        <dbReference type="ARBA" id="ARBA00022989"/>
    </source>
</evidence>
<evidence type="ECO:0000256" key="5">
    <source>
        <dbReference type="ARBA" id="ARBA00023136"/>
    </source>
</evidence>
<gene>
    <name evidence="7" type="ORF">HD842_002269</name>
</gene>
<dbReference type="InterPro" id="IPR002549">
    <property type="entry name" value="AI-2E-like"/>
</dbReference>
<keyword evidence="8" id="KW-1185">Reference proteome</keyword>
<sequence length="351" mass="38561">MVEHDADQNFMTTYKFNLPRDAATAIFVACLLLALTLHAVPALLAGLLAFVLTRGLLGILRTRDLYKKLRSHEFIASFVVGLGSIAVLAIITVLVVRLLEGESLRAFSLKVAETITQIKQFLPPALAEYVPQSLFEMRELASDTLKEHVNAVAGIGSGILRSLLLTVIGWITGVLAAVSITVTPTDETRHSVFYRTWHRHWSMLATAFKNVAWAQTKIAAINATLTGMYLLAVMPALGWHLPYVKTLILATFLFGLLPVVGNIVSNTLICTIALSVAFPAAVISAVFLLVIHKLEYFLSARIQGHRIGAKVWELLIVLFAFEIMFGPAGMVAAPVIYAFVKAELKRIRWLN</sequence>
<keyword evidence="3 6" id="KW-0812">Transmembrane</keyword>
<evidence type="ECO:0000313" key="7">
    <source>
        <dbReference type="EMBL" id="MBB6134127.1"/>
    </source>
</evidence>
<comment type="similarity">
    <text evidence="2">Belongs to the autoinducer-2 exporter (AI-2E) (TC 2.A.86) family.</text>
</comment>
<evidence type="ECO:0000256" key="3">
    <source>
        <dbReference type="ARBA" id="ARBA00022692"/>
    </source>
</evidence>
<protein>
    <submittedName>
        <fullName evidence="7">Putative PurR-regulated permease PerM</fullName>
    </submittedName>
</protein>
<feature type="transmembrane region" description="Helical" evidence="6">
    <location>
        <begin position="268"/>
        <end position="291"/>
    </location>
</feature>
<reference evidence="7 8" key="1">
    <citation type="submission" date="2020-08" db="EMBL/GenBank/DDBJ databases">
        <title>The Agave Microbiome: Exploring the role of microbial communities in plant adaptations to desert environments.</title>
        <authorList>
            <person name="Partida-Martinez L.P."/>
        </authorList>
    </citation>
    <scope>NUCLEOTIDE SEQUENCE [LARGE SCALE GENOMIC DNA]</scope>
    <source>
        <strain evidence="7 8">AT3.2</strain>
    </source>
</reference>
<dbReference type="EMBL" id="JACHBX010000002">
    <property type="protein sequence ID" value="MBB6134127.1"/>
    <property type="molecule type" value="Genomic_DNA"/>
</dbReference>
<feature type="transmembrane region" description="Helical" evidence="6">
    <location>
        <begin position="243"/>
        <end position="261"/>
    </location>
</feature>
<comment type="subcellular location">
    <subcellularLocation>
        <location evidence="1">Membrane</location>
        <topology evidence="1">Multi-pass membrane protein</topology>
    </subcellularLocation>
</comment>
<dbReference type="RefSeq" id="WP_183554416.1">
    <property type="nucleotide sequence ID" value="NZ_JACHBX010000002.1"/>
</dbReference>
<evidence type="ECO:0000256" key="2">
    <source>
        <dbReference type="ARBA" id="ARBA00009773"/>
    </source>
</evidence>
<evidence type="ECO:0000256" key="1">
    <source>
        <dbReference type="ARBA" id="ARBA00004141"/>
    </source>
</evidence>
<comment type="caution">
    <text evidence="7">The sequence shown here is derived from an EMBL/GenBank/DDBJ whole genome shotgun (WGS) entry which is preliminary data.</text>
</comment>
<dbReference type="GO" id="GO:0016020">
    <property type="term" value="C:membrane"/>
    <property type="evidence" value="ECO:0007669"/>
    <property type="project" value="UniProtKB-SubCell"/>
</dbReference>
<accession>A0A7X0CEE6</accession>
<organism evidence="7 8">
    <name type="scientific">Massilia aurea</name>
    <dbReference type="NCBI Taxonomy" id="373040"/>
    <lineage>
        <taxon>Bacteria</taxon>
        <taxon>Pseudomonadati</taxon>
        <taxon>Pseudomonadota</taxon>
        <taxon>Betaproteobacteria</taxon>
        <taxon>Burkholderiales</taxon>
        <taxon>Oxalobacteraceae</taxon>
        <taxon>Telluria group</taxon>
        <taxon>Massilia</taxon>
    </lineage>
</organism>
<dbReference type="Pfam" id="PF01594">
    <property type="entry name" value="AI-2E_transport"/>
    <property type="match status" value="1"/>
</dbReference>
<evidence type="ECO:0000256" key="6">
    <source>
        <dbReference type="SAM" id="Phobius"/>
    </source>
</evidence>
<name>A0A7X0CEE6_9BURK</name>
<dbReference type="AlphaFoldDB" id="A0A7X0CEE6"/>